<accession>A0AAU9VG41</accession>
<sequence length="281" mass="31899">MVRIFEYFVVYDTKKELTEVTQEDAKKHLETYYIYQEDKEIKIPKLNDEGEAVIDEETGEALHETKVITIEKAKSLDQIIEDLSVDYPALLNEAYALQIVNIYDFQKNITKRRIHGGGNGEPVAKECYVYYEPFGEYLKGGAHYAVDLSGERGTPIMAVQDGVIKEIVNQYDDTPVGLSFNEAQGYSGRENYVLIEHDAALAGASSFSTRYMHMTAWDEMPYKVGDVVKIGEIIGYMGNSGFSTGYHLHFETWVDGKRIDPLTFFDFGQLRDSSNYKGCGY</sequence>
<dbReference type="RefSeq" id="WP_254006363.1">
    <property type="nucleotide sequence ID" value="NZ_OW659477.1"/>
</dbReference>
<dbReference type="GO" id="GO:0004222">
    <property type="term" value="F:metalloendopeptidase activity"/>
    <property type="evidence" value="ECO:0007669"/>
    <property type="project" value="TreeGrafter"/>
</dbReference>
<dbReference type="SUPFAM" id="SSF51261">
    <property type="entry name" value="Duplicated hybrid motif"/>
    <property type="match status" value="1"/>
</dbReference>
<dbReference type="EMBL" id="OW659496">
    <property type="protein sequence ID" value="CAH2762058.1"/>
    <property type="molecule type" value="Genomic_DNA"/>
</dbReference>
<keyword evidence="3" id="KW-0378">Hydrolase</keyword>
<evidence type="ECO:0000313" key="3">
    <source>
        <dbReference type="EMBL" id="CAH2762076.1"/>
    </source>
</evidence>
<dbReference type="Pfam" id="PF01551">
    <property type="entry name" value="Peptidase_M23"/>
    <property type="match status" value="1"/>
</dbReference>
<dbReference type="CDD" id="cd12797">
    <property type="entry name" value="M23_peptidase"/>
    <property type="match status" value="1"/>
</dbReference>
<name>A0AAU9VG41_9FIRM</name>
<dbReference type="Gene3D" id="2.70.70.10">
    <property type="entry name" value="Glucose Permease (Domain IIA)"/>
    <property type="match status" value="1"/>
</dbReference>
<dbReference type="InterPro" id="IPR016047">
    <property type="entry name" value="M23ase_b-sheet_dom"/>
</dbReference>
<dbReference type="InterPro" id="IPR050570">
    <property type="entry name" value="Cell_wall_metabolism_enzyme"/>
</dbReference>
<dbReference type="AlphaFoldDB" id="A0AAU9VG41"/>
<dbReference type="Proteomes" id="UP001154111">
    <property type="component" value="Chromosome"/>
</dbReference>
<evidence type="ECO:0000313" key="2">
    <source>
        <dbReference type="EMBL" id="CAH2762058.1"/>
    </source>
</evidence>
<evidence type="ECO:0000259" key="1">
    <source>
        <dbReference type="Pfam" id="PF01551"/>
    </source>
</evidence>
<gene>
    <name evidence="3" type="primary">mepM_4</name>
    <name evidence="2" type="synonym">mepM_1</name>
    <name evidence="3" type="ORF">ERYAMS2_01024</name>
    <name evidence="2" type="ORF">ERYAMS_00731</name>
</gene>
<protein>
    <submittedName>
        <fullName evidence="3">M23 family metallopeptidase</fullName>
        <ecNumber evidence="3">3.4.24.-</ecNumber>
    </submittedName>
</protein>
<dbReference type="EC" id="3.4.24.-" evidence="3"/>
<dbReference type="PANTHER" id="PTHR21666">
    <property type="entry name" value="PEPTIDASE-RELATED"/>
    <property type="match status" value="1"/>
</dbReference>
<keyword evidence="4" id="KW-1185">Reference proteome</keyword>
<evidence type="ECO:0000313" key="5">
    <source>
        <dbReference type="Proteomes" id="UP001154111"/>
    </source>
</evidence>
<dbReference type="EMBL" id="OW659477">
    <property type="protein sequence ID" value="CAH2762076.1"/>
    <property type="molecule type" value="Genomic_DNA"/>
</dbReference>
<reference evidence="3" key="1">
    <citation type="submission" date="2022-04" db="EMBL/GenBank/DDBJ databases">
        <authorList>
            <person name="Forde T."/>
        </authorList>
    </citation>
    <scope>NUCLEOTIDE SEQUENCE</scope>
    <source>
        <strain evidence="3">A18Y016a</strain>
        <strain evidence="2">A18Y020d</strain>
    </source>
</reference>
<proteinExistence type="predicted"/>
<dbReference type="Proteomes" id="UP001154095">
    <property type="component" value="Chromosome"/>
</dbReference>
<dbReference type="PANTHER" id="PTHR21666:SF270">
    <property type="entry name" value="MUREIN HYDROLASE ACTIVATOR ENVC"/>
    <property type="match status" value="1"/>
</dbReference>
<organism evidence="3 5">
    <name type="scientific">Erysipelothrix amsterdamensis</name>
    <dbReference type="NCBI Taxonomy" id="2929157"/>
    <lineage>
        <taxon>Bacteria</taxon>
        <taxon>Bacillati</taxon>
        <taxon>Bacillota</taxon>
        <taxon>Erysipelotrichia</taxon>
        <taxon>Erysipelotrichales</taxon>
        <taxon>Erysipelotrichaceae</taxon>
        <taxon>Erysipelothrix</taxon>
    </lineage>
</organism>
<evidence type="ECO:0000313" key="4">
    <source>
        <dbReference type="Proteomes" id="UP001154095"/>
    </source>
</evidence>
<dbReference type="InterPro" id="IPR011055">
    <property type="entry name" value="Dup_hybrid_motif"/>
</dbReference>
<feature type="domain" description="M23ase beta-sheet core" evidence="1">
    <location>
        <begin position="142"/>
        <end position="261"/>
    </location>
</feature>